<dbReference type="InterPro" id="IPR011049">
    <property type="entry name" value="Serralysin-like_metalloprot_C"/>
</dbReference>
<dbReference type="InterPro" id="IPR001343">
    <property type="entry name" value="Hemolysn_Ca-bd"/>
</dbReference>
<reference evidence="4 5" key="1">
    <citation type="submission" date="2016-10" db="EMBL/GenBank/DDBJ databases">
        <authorList>
            <person name="de Groot N.N."/>
        </authorList>
    </citation>
    <scope>NUCLEOTIDE SEQUENCE [LARGE SCALE GENOMIC DNA]</scope>
    <source>
        <strain evidence="4 5">DSM 43941</strain>
    </source>
</reference>
<organism evidence="4 5">
    <name type="scientific">Actinoplanes derwentensis</name>
    <dbReference type="NCBI Taxonomy" id="113562"/>
    <lineage>
        <taxon>Bacteria</taxon>
        <taxon>Bacillati</taxon>
        <taxon>Actinomycetota</taxon>
        <taxon>Actinomycetes</taxon>
        <taxon>Micromonosporales</taxon>
        <taxon>Micromonosporaceae</taxon>
        <taxon>Actinoplanes</taxon>
    </lineage>
</organism>
<dbReference type="PROSITE" id="PS00330">
    <property type="entry name" value="HEMOLYSIN_CALCIUM"/>
    <property type="match status" value="4"/>
</dbReference>
<evidence type="ECO:0000256" key="1">
    <source>
        <dbReference type="ARBA" id="ARBA00004613"/>
    </source>
</evidence>
<dbReference type="InterPro" id="IPR018511">
    <property type="entry name" value="Hemolysin-typ_Ca-bd_CS"/>
</dbReference>
<dbReference type="Gene3D" id="2.150.10.10">
    <property type="entry name" value="Serralysin-like metalloprotease, C-terminal"/>
    <property type="match status" value="3"/>
</dbReference>
<dbReference type="Proteomes" id="UP000198688">
    <property type="component" value="Chromosome I"/>
</dbReference>
<proteinExistence type="predicted"/>
<dbReference type="SUPFAM" id="SSF51120">
    <property type="entry name" value="beta-Roll"/>
    <property type="match status" value="3"/>
</dbReference>
<evidence type="ECO:0000256" key="2">
    <source>
        <dbReference type="ARBA" id="ARBA00022525"/>
    </source>
</evidence>
<dbReference type="RefSeq" id="WP_092551514.1">
    <property type="nucleotide sequence ID" value="NZ_BOMJ01000007.1"/>
</dbReference>
<dbReference type="STRING" id="113562.SAMN04489716_7229"/>
<keyword evidence="5" id="KW-1185">Reference proteome</keyword>
<dbReference type="Pfam" id="PF00353">
    <property type="entry name" value="HemolysinCabind"/>
    <property type="match status" value="4"/>
</dbReference>
<name>A0A1H2CXG9_9ACTN</name>
<dbReference type="PRINTS" id="PR00313">
    <property type="entry name" value="CABNDNGRPT"/>
</dbReference>
<feature type="signal peptide" evidence="3">
    <location>
        <begin position="1"/>
        <end position="30"/>
    </location>
</feature>
<protein>
    <submittedName>
        <fullName evidence="4">Hemolysin-type calcium-binding repeat-containing protein</fullName>
    </submittedName>
</protein>
<comment type="subcellular location">
    <subcellularLocation>
        <location evidence="1">Secreted</location>
    </subcellularLocation>
</comment>
<accession>A0A1H2CXG9</accession>
<dbReference type="PANTHER" id="PTHR38340">
    <property type="entry name" value="S-LAYER PROTEIN"/>
    <property type="match status" value="1"/>
</dbReference>
<dbReference type="InterPro" id="IPR050557">
    <property type="entry name" value="RTX_toxin/Mannuronan_C5-epim"/>
</dbReference>
<evidence type="ECO:0000313" key="4">
    <source>
        <dbReference type="EMBL" id="SDT75208.1"/>
    </source>
</evidence>
<dbReference type="OrthoDB" id="3281695at2"/>
<gene>
    <name evidence="4" type="ORF">SAMN04489716_7229</name>
</gene>
<dbReference type="EMBL" id="LT629758">
    <property type="protein sequence ID" value="SDT75208.1"/>
    <property type="molecule type" value="Genomic_DNA"/>
</dbReference>
<keyword evidence="2" id="KW-0964">Secreted</keyword>
<evidence type="ECO:0000313" key="5">
    <source>
        <dbReference type="Proteomes" id="UP000198688"/>
    </source>
</evidence>
<evidence type="ECO:0000256" key="3">
    <source>
        <dbReference type="SAM" id="SignalP"/>
    </source>
</evidence>
<feature type="chain" id="PRO_5009271565" evidence="3">
    <location>
        <begin position="31"/>
        <end position="459"/>
    </location>
</feature>
<dbReference type="GO" id="GO:0005509">
    <property type="term" value="F:calcium ion binding"/>
    <property type="evidence" value="ECO:0007669"/>
    <property type="project" value="InterPro"/>
</dbReference>
<dbReference type="AlphaFoldDB" id="A0A1H2CXG9"/>
<keyword evidence="3" id="KW-0732">Signal</keyword>
<dbReference type="PANTHER" id="PTHR38340:SF1">
    <property type="entry name" value="S-LAYER PROTEIN"/>
    <property type="match status" value="1"/>
</dbReference>
<sequence length="459" mass="46425">MTSRTWLTRVGVTLLGTTTAVGMFAAPAQAASDATVSVLGESLIFKAAKGKVNRVSISQSGGKVVFDDRVAVKAGAGCAPVKGDKTKVTCTGVAQLHINLGDRDDVFVNRTALTSNVAGVNGNDTLTGGPGRDYLSGGAGNDKLYGGAGGDTLTGDSGKDVLYGNADSDMLYDGAGVDRVYGGAGDDFLWDGLGKDVIHGGAGNDRFLAGRYVYADRYYGGAGIDTVDYGQRKKAVTADADGKADDGQAGEKDTIATDIENLYGGSGNDKLTGTKGANVLQGGPGNDKLYGLAGNDTLYGEGGNDSLIGGAGNDRLVGDPGVNHDTETLFADVLLGGSGVDTAYYGSYHEPVTVDLDGSKGDDGVKGEHDTVGADVENVVGGYGRDTITGNAANNVLNGGGEGADILRGLGGDDTLLSDNQAAGISDEEVDVLDGGAHVKGDKCGFDAEDSVTNCEITL</sequence>
<dbReference type="GO" id="GO:0005576">
    <property type="term" value="C:extracellular region"/>
    <property type="evidence" value="ECO:0007669"/>
    <property type="project" value="UniProtKB-SubCell"/>
</dbReference>